<evidence type="ECO:0000259" key="3">
    <source>
        <dbReference type="PROSITE" id="PS51182"/>
    </source>
</evidence>
<feature type="domain" description="C2 tensin-type" evidence="3">
    <location>
        <begin position="245"/>
        <end position="399"/>
    </location>
</feature>
<dbReference type="AlphaFoldDB" id="A0A8K0KS77"/>
<comment type="caution">
    <text evidence="4">The sequence shown here is derived from an EMBL/GenBank/DDBJ whole genome shotgun (WGS) entry which is preliminary data.</text>
</comment>
<evidence type="ECO:0000313" key="4">
    <source>
        <dbReference type="EMBL" id="KAG8240257.1"/>
    </source>
</evidence>
<reference evidence="4" key="1">
    <citation type="submission" date="2013-04" db="EMBL/GenBank/DDBJ databases">
        <authorList>
            <person name="Qu J."/>
            <person name="Murali S.C."/>
            <person name="Bandaranaike D."/>
            <person name="Bellair M."/>
            <person name="Blankenburg K."/>
            <person name="Chao H."/>
            <person name="Dinh H."/>
            <person name="Doddapaneni H."/>
            <person name="Downs B."/>
            <person name="Dugan-Rocha S."/>
            <person name="Elkadiri S."/>
            <person name="Gnanaolivu R.D."/>
            <person name="Hernandez B."/>
            <person name="Javaid M."/>
            <person name="Jayaseelan J.C."/>
            <person name="Lee S."/>
            <person name="Li M."/>
            <person name="Ming W."/>
            <person name="Munidasa M."/>
            <person name="Muniz J."/>
            <person name="Nguyen L."/>
            <person name="Ongeri F."/>
            <person name="Osuji N."/>
            <person name="Pu L.-L."/>
            <person name="Puazo M."/>
            <person name="Qu C."/>
            <person name="Quiroz J."/>
            <person name="Raj R."/>
            <person name="Weissenberger G."/>
            <person name="Xin Y."/>
            <person name="Zou X."/>
            <person name="Han Y."/>
            <person name="Richards S."/>
            <person name="Worley K."/>
            <person name="Muzny D."/>
            <person name="Gibbs R."/>
        </authorList>
    </citation>
    <scope>NUCLEOTIDE SEQUENCE</scope>
    <source>
        <strain evidence="4">Sampled in the wild</strain>
    </source>
</reference>
<organism evidence="4 5">
    <name type="scientific">Ladona fulva</name>
    <name type="common">Scarce chaser dragonfly</name>
    <name type="synonym">Libellula fulva</name>
    <dbReference type="NCBI Taxonomy" id="123851"/>
    <lineage>
        <taxon>Eukaryota</taxon>
        <taxon>Metazoa</taxon>
        <taxon>Ecdysozoa</taxon>
        <taxon>Arthropoda</taxon>
        <taxon>Hexapoda</taxon>
        <taxon>Insecta</taxon>
        <taxon>Pterygota</taxon>
        <taxon>Palaeoptera</taxon>
        <taxon>Odonata</taxon>
        <taxon>Epiprocta</taxon>
        <taxon>Anisoptera</taxon>
        <taxon>Libelluloidea</taxon>
        <taxon>Libellulidae</taxon>
        <taxon>Ladona</taxon>
    </lineage>
</organism>
<dbReference type="Pfam" id="PF10409">
    <property type="entry name" value="PTEN_C2"/>
    <property type="match status" value="1"/>
</dbReference>
<dbReference type="OrthoDB" id="6273691at2759"/>
<dbReference type="Gene3D" id="3.90.190.10">
    <property type="entry name" value="Protein tyrosine phosphatase superfamily"/>
    <property type="match status" value="1"/>
</dbReference>
<dbReference type="SUPFAM" id="SSF52799">
    <property type="entry name" value="(Phosphotyrosine protein) phosphatases II"/>
    <property type="match status" value="1"/>
</dbReference>
<dbReference type="GO" id="GO:0005925">
    <property type="term" value="C:focal adhesion"/>
    <property type="evidence" value="ECO:0007669"/>
    <property type="project" value="TreeGrafter"/>
</dbReference>
<name>A0A8K0KS77_LADFU</name>
<evidence type="ECO:0000259" key="2">
    <source>
        <dbReference type="PROSITE" id="PS51181"/>
    </source>
</evidence>
<evidence type="ECO:0000256" key="1">
    <source>
        <dbReference type="SAM" id="MobiDB-lite"/>
    </source>
</evidence>
<dbReference type="PANTHER" id="PTHR45734:SF10">
    <property type="entry name" value="BLISTERY, ISOFORM A"/>
    <property type="match status" value="1"/>
</dbReference>
<dbReference type="PANTHER" id="PTHR45734">
    <property type="entry name" value="TENSIN"/>
    <property type="match status" value="1"/>
</dbReference>
<sequence length="475" mass="53752">MGLAVEDEVSFFEYSKEEREIVPRNSLGWTRPSLLQRYPSRRRLGGEGNHHTTTRSFTEQHLNPRHCPNHALSMELAYVTERIIALWFPSLENDTKETNEEKAFEEATSMLRVKHAENCMVFDLSTLDESQEHTSHYLGWQGPTLAPPLERLCSACKYIESWLSSNPQHVAVLFARGPCSKERIGVIISAYLTYSGICGSEEQALDRFAMRRFFQDKIGHLTSPSSVRYVGHFSGLLSGGIRMNAEPLFLKYITVCGTPEYKTKNRSDIQDESVCFFLKIYQQGLSLVYTSPVYELSLSSERLTIGVENTRTYPVSSPLHLRGDVLLKGYRLCRDLLCPQRCLSNSLHRHSVFQCQFHTCAVAKSSLCFPRAELDEGEDHKDNGNLELHFYSRKEASENSPLRLSDGSFSSALYLPYADEDEEQAVVGSVIAHDSMEELCSKRRAMDTSNIESAESWANGVLDEDQGLSVNLKLT</sequence>
<dbReference type="Proteomes" id="UP000792457">
    <property type="component" value="Unassembled WGS sequence"/>
</dbReference>
<protein>
    <submittedName>
        <fullName evidence="4">Uncharacterized protein</fullName>
    </submittedName>
</protein>
<dbReference type="InterPro" id="IPR029021">
    <property type="entry name" value="Prot-tyrosine_phosphatase-like"/>
</dbReference>
<dbReference type="PROSITE" id="PS51181">
    <property type="entry name" value="PPASE_TENSIN"/>
    <property type="match status" value="1"/>
</dbReference>
<dbReference type="InterPro" id="IPR029023">
    <property type="entry name" value="Tensin_phosphatase"/>
</dbReference>
<accession>A0A8K0KS77</accession>
<feature type="domain" description="Phosphatase tensin-type" evidence="2">
    <location>
        <begin position="65"/>
        <end position="240"/>
    </location>
</feature>
<proteinExistence type="predicted"/>
<dbReference type="EMBL" id="KZ312441">
    <property type="protein sequence ID" value="KAG8240257.1"/>
    <property type="molecule type" value="Genomic_DNA"/>
</dbReference>
<keyword evidence="5" id="KW-1185">Reference proteome</keyword>
<reference evidence="4" key="2">
    <citation type="submission" date="2017-10" db="EMBL/GenBank/DDBJ databases">
        <title>Ladona fulva Genome sequencing and assembly.</title>
        <authorList>
            <person name="Murali S."/>
            <person name="Richards S."/>
            <person name="Bandaranaike D."/>
            <person name="Bellair M."/>
            <person name="Blankenburg K."/>
            <person name="Chao H."/>
            <person name="Dinh H."/>
            <person name="Doddapaneni H."/>
            <person name="Dugan-Rocha S."/>
            <person name="Elkadiri S."/>
            <person name="Gnanaolivu R."/>
            <person name="Hernandez B."/>
            <person name="Skinner E."/>
            <person name="Javaid M."/>
            <person name="Lee S."/>
            <person name="Li M."/>
            <person name="Ming W."/>
            <person name="Munidasa M."/>
            <person name="Muniz J."/>
            <person name="Nguyen L."/>
            <person name="Hughes D."/>
            <person name="Osuji N."/>
            <person name="Pu L.-L."/>
            <person name="Puazo M."/>
            <person name="Qu C."/>
            <person name="Quiroz J."/>
            <person name="Raj R."/>
            <person name="Weissenberger G."/>
            <person name="Xin Y."/>
            <person name="Zou X."/>
            <person name="Han Y."/>
            <person name="Worley K."/>
            <person name="Muzny D."/>
            <person name="Gibbs R."/>
        </authorList>
    </citation>
    <scope>NUCLEOTIDE SEQUENCE</scope>
    <source>
        <strain evidence="4">Sampled in the wild</strain>
    </source>
</reference>
<gene>
    <name evidence="4" type="ORF">J437_LFUL018225</name>
</gene>
<dbReference type="InterPro" id="IPR035892">
    <property type="entry name" value="C2_domain_sf"/>
</dbReference>
<dbReference type="InterPro" id="IPR051484">
    <property type="entry name" value="Tensin_PTEN_phosphatase"/>
</dbReference>
<dbReference type="PROSITE" id="PS51182">
    <property type="entry name" value="C2_TENSIN"/>
    <property type="match status" value="1"/>
</dbReference>
<feature type="region of interest" description="Disordered" evidence="1">
    <location>
        <begin position="41"/>
        <end position="62"/>
    </location>
</feature>
<dbReference type="InterPro" id="IPR014020">
    <property type="entry name" value="Tensin_C2-dom"/>
</dbReference>
<evidence type="ECO:0000313" key="5">
    <source>
        <dbReference type="Proteomes" id="UP000792457"/>
    </source>
</evidence>
<dbReference type="Gene3D" id="2.60.40.1110">
    <property type="match status" value="1"/>
</dbReference>
<dbReference type="SMART" id="SM01326">
    <property type="entry name" value="PTEN_C2"/>
    <property type="match status" value="1"/>
</dbReference>
<dbReference type="SUPFAM" id="SSF49562">
    <property type="entry name" value="C2 domain (Calcium/lipid-binding domain, CaLB)"/>
    <property type="match status" value="1"/>
</dbReference>